<evidence type="ECO:0000256" key="3">
    <source>
        <dbReference type="ARBA" id="ARBA00023170"/>
    </source>
</evidence>
<feature type="compositionally biased region" description="Polar residues" evidence="4">
    <location>
        <begin position="219"/>
        <end position="230"/>
    </location>
</feature>
<feature type="non-terminal residue" evidence="6">
    <location>
        <position position="1"/>
    </location>
</feature>
<dbReference type="InterPro" id="IPR035500">
    <property type="entry name" value="NHR-like_dom_sf"/>
</dbReference>
<dbReference type="Proteomes" id="UP001177023">
    <property type="component" value="Unassembled WGS sequence"/>
</dbReference>
<keyword evidence="1" id="KW-0805">Transcription regulation</keyword>
<feature type="region of interest" description="Disordered" evidence="4">
    <location>
        <begin position="262"/>
        <end position="289"/>
    </location>
</feature>
<dbReference type="PANTHER" id="PTHR47519:SF3">
    <property type="entry name" value="NUCLEAR HORMONE RECEPTOR FAMILY MEMBER NHR-5"/>
    <property type="match status" value="1"/>
</dbReference>
<proteinExistence type="predicted"/>
<evidence type="ECO:0000256" key="1">
    <source>
        <dbReference type="ARBA" id="ARBA00023015"/>
    </source>
</evidence>
<feature type="compositionally biased region" description="Pro residues" evidence="4">
    <location>
        <begin position="264"/>
        <end position="275"/>
    </location>
</feature>
<name>A0AA36FUT2_9BILA</name>
<evidence type="ECO:0000256" key="2">
    <source>
        <dbReference type="ARBA" id="ARBA00023163"/>
    </source>
</evidence>
<feature type="domain" description="NR LBD" evidence="5">
    <location>
        <begin position="1"/>
        <end position="184"/>
    </location>
</feature>
<evidence type="ECO:0000256" key="4">
    <source>
        <dbReference type="SAM" id="MobiDB-lite"/>
    </source>
</evidence>
<dbReference type="PANTHER" id="PTHR47519">
    <property type="entry name" value="NUCLEAR HORMONE RECEPTOR FAMILY MEMBER NHR-31-RELATED"/>
    <property type="match status" value="1"/>
</dbReference>
<dbReference type="AlphaFoldDB" id="A0AA36FUT2"/>
<protein>
    <recommendedName>
        <fullName evidence="5">NR LBD domain-containing protein</fullName>
    </recommendedName>
</protein>
<dbReference type="PRINTS" id="PR00398">
    <property type="entry name" value="STRDHORMONER"/>
</dbReference>
<dbReference type="Pfam" id="PF00104">
    <property type="entry name" value="Hormone_recep"/>
    <property type="match status" value="1"/>
</dbReference>
<feature type="region of interest" description="Disordered" evidence="4">
    <location>
        <begin position="204"/>
        <end position="246"/>
    </location>
</feature>
<keyword evidence="2" id="KW-0804">Transcription</keyword>
<dbReference type="PROSITE" id="PS51843">
    <property type="entry name" value="NR_LBD"/>
    <property type="match status" value="1"/>
</dbReference>
<feature type="compositionally biased region" description="Basic and acidic residues" evidence="4">
    <location>
        <begin position="232"/>
        <end position="243"/>
    </location>
</feature>
<dbReference type="SMART" id="SM00430">
    <property type="entry name" value="HOLI"/>
    <property type="match status" value="1"/>
</dbReference>
<gene>
    <name evidence="6" type="ORF">MSPICULIGERA_LOCUS4420</name>
</gene>
<accession>A0AA36FUT2</accession>
<organism evidence="6 7">
    <name type="scientific">Mesorhabditis spiculigera</name>
    <dbReference type="NCBI Taxonomy" id="96644"/>
    <lineage>
        <taxon>Eukaryota</taxon>
        <taxon>Metazoa</taxon>
        <taxon>Ecdysozoa</taxon>
        <taxon>Nematoda</taxon>
        <taxon>Chromadorea</taxon>
        <taxon>Rhabditida</taxon>
        <taxon>Rhabditina</taxon>
        <taxon>Rhabditomorpha</taxon>
        <taxon>Rhabditoidea</taxon>
        <taxon>Rhabditidae</taxon>
        <taxon>Mesorhabditinae</taxon>
        <taxon>Mesorhabditis</taxon>
    </lineage>
</organism>
<comment type="caution">
    <text evidence="6">The sequence shown here is derived from an EMBL/GenBank/DDBJ whole genome shotgun (WGS) entry which is preliminary data.</text>
</comment>
<dbReference type="EMBL" id="CATQJA010001102">
    <property type="protein sequence ID" value="CAJ0565792.1"/>
    <property type="molecule type" value="Genomic_DNA"/>
</dbReference>
<dbReference type="SUPFAM" id="SSF48508">
    <property type="entry name" value="Nuclear receptor ligand-binding domain"/>
    <property type="match status" value="1"/>
</dbReference>
<dbReference type="InterPro" id="IPR001723">
    <property type="entry name" value="Nuclear_hrmn_rcpt"/>
</dbReference>
<keyword evidence="3" id="KW-0675">Receptor</keyword>
<dbReference type="InterPro" id="IPR052496">
    <property type="entry name" value="Orphan_Nuclear_Rcpt"/>
</dbReference>
<evidence type="ECO:0000313" key="6">
    <source>
        <dbReference type="EMBL" id="CAJ0565792.1"/>
    </source>
</evidence>
<dbReference type="InterPro" id="IPR000536">
    <property type="entry name" value="Nucl_hrmn_rcpt_lig-bd"/>
</dbReference>
<keyword evidence="7" id="KW-1185">Reference proteome</keyword>
<sequence>MLPERPSVEDRIALVKGCFLPLLVFKVAARTALNTRESDEVLCMCNFSYIPRDVGKLYNDCYHWNNGLVDRVLDDLVHPYRVWGLREEEVVCLSAILAINPLYKDLSEKTSDMVMELRNKIQECLYVVMRETRPGLSAVHFGNLLLTLPTVSTIANEMCENLKRRLPETTDSPVEAEPRKMPFSLREAPTDYTLAEMFDDLDEEVAPSGSGSKEGRPRASSQPPVASTSRLHGLEPRVPRDSIHSSQAQQFTYNAYYTMAPQMQPFPAPRRPPLQPHFSYPATTSSRPA</sequence>
<reference evidence="6" key="1">
    <citation type="submission" date="2023-06" db="EMBL/GenBank/DDBJ databases">
        <authorList>
            <person name="Delattre M."/>
        </authorList>
    </citation>
    <scope>NUCLEOTIDE SEQUENCE</scope>
    <source>
        <strain evidence="6">AF72</strain>
    </source>
</reference>
<evidence type="ECO:0000313" key="7">
    <source>
        <dbReference type="Proteomes" id="UP001177023"/>
    </source>
</evidence>
<evidence type="ECO:0000259" key="5">
    <source>
        <dbReference type="PROSITE" id="PS51843"/>
    </source>
</evidence>
<dbReference type="Gene3D" id="1.10.565.10">
    <property type="entry name" value="Retinoid X Receptor"/>
    <property type="match status" value="1"/>
</dbReference>